<dbReference type="Proteomes" id="UP000289738">
    <property type="component" value="Chromosome B03"/>
</dbReference>
<name>A0A444ZVR7_ARAHY</name>
<sequence>MGSFCNNLQNCVKEAIFPSLDRGGSYTNQITAFFCRDKFCLDGPEISVLGPEHYVVILIQKENMFPALCRS</sequence>
<proteinExistence type="predicted"/>
<dbReference type="AlphaFoldDB" id="A0A444ZVR7"/>
<evidence type="ECO:0000313" key="1">
    <source>
        <dbReference type="EMBL" id="RYR18278.1"/>
    </source>
</evidence>
<comment type="caution">
    <text evidence="1">The sequence shown here is derived from an EMBL/GenBank/DDBJ whole genome shotgun (WGS) entry which is preliminary data.</text>
</comment>
<organism evidence="1 2">
    <name type="scientific">Arachis hypogaea</name>
    <name type="common">Peanut</name>
    <dbReference type="NCBI Taxonomy" id="3818"/>
    <lineage>
        <taxon>Eukaryota</taxon>
        <taxon>Viridiplantae</taxon>
        <taxon>Streptophyta</taxon>
        <taxon>Embryophyta</taxon>
        <taxon>Tracheophyta</taxon>
        <taxon>Spermatophyta</taxon>
        <taxon>Magnoliopsida</taxon>
        <taxon>eudicotyledons</taxon>
        <taxon>Gunneridae</taxon>
        <taxon>Pentapetalae</taxon>
        <taxon>rosids</taxon>
        <taxon>fabids</taxon>
        <taxon>Fabales</taxon>
        <taxon>Fabaceae</taxon>
        <taxon>Papilionoideae</taxon>
        <taxon>50 kb inversion clade</taxon>
        <taxon>dalbergioids sensu lato</taxon>
        <taxon>Dalbergieae</taxon>
        <taxon>Pterocarpus clade</taxon>
        <taxon>Arachis</taxon>
    </lineage>
</organism>
<gene>
    <name evidence="1" type="ORF">Ahy_B03g062885</name>
</gene>
<accession>A0A444ZVR7</accession>
<reference evidence="1 2" key="1">
    <citation type="submission" date="2019-01" db="EMBL/GenBank/DDBJ databases">
        <title>Sequencing of cultivated peanut Arachis hypogaea provides insights into genome evolution and oil improvement.</title>
        <authorList>
            <person name="Chen X."/>
        </authorList>
    </citation>
    <scope>NUCLEOTIDE SEQUENCE [LARGE SCALE GENOMIC DNA]</scope>
    <source>
        <strain evidence="2">cv. Fuhuasheng</strain>
        <tissue evidence="1">Leaves</tissue>
    </source>
</reference>
<keyword evidence="2" id="KW-1185">Reference proteome</keyword>
<dbReference type="EMBL" id="SDMP01000013">
    <property type="protein sequence ID" value="RYR18278.1"/>
    <property type="molecule type" value="Genomic_DNA"/>
</dbReference>
<protein>
    <submittedName>
        <fullName evidence="1">Uncharacterized protein</fullName>
    </submittedName>
</protein>
<evidence type="ECO:0000313" key="2">
    <source>
        <dbReference type="Proteomes" id="UP000289738"/>
    </source>
</evidence>